<evidence type="ECO:0000256" key="3">
    <source>
        <dbReference type="ARBA" id="ARBA00022676"/>
    </source>
</evidence>
<reference evidence="8 9" key="1">
    <citation type="submission" date="2017-05" db="EMBL/GenBank/DDBJ databases">
        <authorList>
            <person name="Varghese N."/>
            <person name="Submissions S."/>
        </authorList>
    </citation>
    <scope>NUCLEOTIDE SEQUENCE [LARGE SCALE GENOMIC DNA]</scope>
    <source>
        <strain evidence="8 9">DSM 21342</strain>
    </source>
</reference>
<keyword evidence="5 6" id="KW-0472">Membrane</keyword>
<feature type="transmembrane region" description="Helical" evidence="6">
    <location>
        <begin position="299"/>
        <end position="316"/>
    </location>
</feature>
<dbReference type="InterPro" id="IPR029044">
    <property type="entry name" value="Nucleotide-diphossugar_trans"/>
</dbReference>
<evidence type="ECO:0000256" key="1">
    <source>
        <dbReference type="ARBA" id="ARBA00004236"/>
    </source>
</evidence>
<sequence>MIIVSLVLVFLILRFCVTLFNFISFPKLTFSPKSYSDLVTILIPARDEEHRILPLLYSIELQEYKNYEVIVLDDNSTDNTFEVVQAFANERSQFKVIKGKPLEEGWIGKNYACYQLGAEASGNYFLFLDADVEIASGAINGAVNRMKVFNLALLSLFADQTMKNFGERLVAPLRNYLILSLLPLRLVSLTKIQAFIAASSQFMLFDARIYRRNQWHKNGKAEVMQNVEIMKEVKAAGLKGEALLANGFISCRMYTSYFEGINAFSKDLLAGFSYSVFGLFIFLFLDFFGYVSLLMIPDVSLITLVVLLIFGIRMMISAMSSQSMGYNLFFHPLQMITLVIVGVISAQKYLTKTIKWKGRKLLR</sequence>
<keyword evidence="4 8" id="KW-0808">Transferase</keyword>
<feature type="transmembrane region" description="Helical" evidence="6">
    <location>
        <begin position="268"/>
        <end position="287"/>
    </location>
</feature>
<feature type="domain" description="Glycosyltransferase 2-like" evidence="7">
    <location>
        <begin position="40"/>
        <end position="168"/>
    </location>
</feature>
<evidence type="ECO:0000256" key="5">
    <source>
        <dbReference type="ARBA" id="ARBA00023136"/>
    </source>
</evidence>
<keyword evidence="2" id="KW-1003">Cell membrane</keyword>
<evidence type="ECO:0000256" key="4">
    <source>
        <dbReference type="ARBA" id="ARBA00022679"/>
    </source>
</evidence>
<evidence type="ECO:0000256" key="2">
    <source>
        <dbReference type="ARBA" id="ARBA00022475"/>
    </source>
</evidence>
<organism evidence="8 9">
    <name type="scientific">Solitalea koreensis</name>
    <dbReference type="NCBI Taxonomy" id="543615"/>
    <lineage>
        <taxon>Bacteria</taxon>
        <taxon>Pseudomonadati</taxon>
        <taxon>Bacteroidota</taxon>
        <taxon>Sphingobacteriia</taxon>
        <taxon>Sphingobacteriales</taxon>
        <taxon>Sphingobacteriaceae</taxon>
        <taxon>Solitalea</taxon>
    </lineage>
</organism>
<dbReference type="Proteomes" id="UP000315971">
    <property type="component" value="Unassembled WGS sequence"/>
</dbReference>
<proteinExistence type="predicted"/>
<dbReference type="GO" id="GO:0016757">
    <property type="term" value="F:glycosyltransferase activity"/>
    <property type="evidence" value="ECO:0007669"/>
    <property type="project" value="UniProtKB-KW"/>
</dbReference>
<comment type="subcellular location">
    <subcellularLocation>
        <location evidence="1">Cell membrane</location>
    </subcellularLocation>
</comment>
<dbReference type="CDD" id="cd00761">
    <property type="entry name" value="Glyco_tranf_GTA_type"/>
    <property type="match status" value="1"/>
</dbReference>
<protein>
    <submittedName>
        <fullName evidence="8">Chlorobactene glucosyltransferase</fullName>
    </submittedName>
</protein>
<gene>
    <name evidence="8" type="ORF">SAMN06265350_104306</name>
</gene>
<dbReference type="AlphaFoldDB" id="A0A521CS52"/>
<keyword evidence="3" id="KW-0328">Glycosyltransferase</keyword>
<keyword evidence="6" id="KW-1133">Transmembrane helix</keyword>
<dbReference type="GO" id="GO:0005886">
    <property type="term" value="C:plasma membrane"/>
    <property type="evidence" value="ECO:0007669"/>
    <property type="project" value="UniProtKB-SubCell"/>
</dbReference>
<dbReference type="Pfam" id="PF00535">
    <property type="entry name" value="Glycos_transf_2"/>
    <property type="match status" value="1"/>
</dbReference>
<keyword evidence="9" id="KW-1185">Reference proteome</keyword>
<name>A0A521CS52_9SPHI</name>
<dbReference type="PANTHER" id="PTHR43646">
    <property type="entry name" value="GLYCOSYLTRANSFERASE"/>
    <property type="match status" value="1"/>
</dbReference>
<dbReference type="SUPFAM" id="SSF53448">
    <property type="entry name" value="Nucleotide-diphospho-sugar transferases"/>
    <property type="match status" value="1"/>
</dbReference>
<feature type="transmembrane region" description="Helical" evidence="6">
    <location>
        <begin position="328"/>
        <end position="350"/>
    </location>
</feature>
<evidence type="ECO:0000259" key="7">
    <source>
        <dbReference type="Pfam" id="PF00535"/>
    </source>
</evidence>
<dbReference type="EMBL" id="FXSZ01000004">
    <property type="protein sequence ID" value="SMO62262.1"/>
    <property type="molecule type" value="Genomic_DNA"/>
</dbReference>
<dbReference type="PANTHER" id="PTHR43646:SF2">
    <property type="entry name" value="GLYCOSYLTRANSFERASE 2-LIKE DOMAIN-CONTAINING PROTEIN"/>
    <property type="match status" value="1"/>
</dbReference>
<dbReference type="OrthoDB" id="9800276at2"/>
<accession>A0A521CS52</accession>
<evidence type="ECO:0000256" key="6">
    <source>
        <dbReference type="SAM" id="Phobius"/>
    </source>
</evidence>
<dbReference type="RefSeq" id="WP_142603380.1">
    <property type="nucleotide sequence ID" value="NZ_FXSZ01000004.1"/>
</dbReference>
<evidence type="ECO:0000313" key="9">
    <source>
        <dbReference type="Proteomes" id="UP000315971"/>
    </source>
</evidence>
<keyword evidence="6" id="KW-0812">Transmembrane</keyword>
<dbReference type="Gene3D" id="3.90.550.10">
    <property type="entry name" value="Spore Coat Polysaccharide Biosynthesis Protein SpsA, Chain A"/>
    <property type="match status" value="1"/>
</dbReference>
<dbReference type="InterPro" id="IPR001173">
    <property type="entry name" value="Glyco_trans_2-like"/>
</dbReference>
<evidence type="ECO:0000313" key="8">
    <source>
        <dbReference type="EMBL" id="SMO62262.1"/>
    </source>
</evidence>